<accession>A0ABQ5FZJ9</accession>
<dbReference type="InterPro" id="IPR038765">
    <property type="entry name" value="Papain-like_cys_pep_sf"/>
</dbReference>
<keyword evidence="3" id="KW-0378">Hydrolase</keyword>
<keyword evidence="2" id="KW-0645">Protease</keyword>
<keyword evidence="5" id="KW-0472">Membrane</keyword>
<evidence type="ECO:0000313" key="8">
    <source>
        <dbReference type="Proteomes" id="UP001151760"/>
    </source>
</evidence>
<reference evidence="7" key="2">
    <citation type="submission" date="2022-01" db="EMBL/GenBank/DDBJ databases">
        <authorList>
            <person name="Yamashiro T."/>
            <person name="Shiraishi A."/>
            <person name="Satake H."/>
            <person name="Nakayama K."/>
        </authorList>
    </citation>
    <scope>NUCLEOTIDE SEQUENCE</scope>
</reference>
<evidence type="ECO:0000313" key="7">
    <source>
        <dbReference type="EMBL" id="GJT68796.1"/>
    </source>
</evidence>
<proteinExistence type="inferred from homology"/>
<name>A0ABQ5FZJ9_9ASTR</name>
<evidence type="ECO:0000256" key="2">
    <source>
        <dbReference type="ARBA" id="ARBA00022670"/>
    </source>
</evidence>
<evidence type="ECO:0000256" key="4">
    <source>
        <dbReference type="ARBA" id="ARBA00022807"/>
    </source>
</evidence>
<dbReference type="PANTHER" id="PTHR12606:SF151">
    <property type="entry name" value="UBIQUITIN-LIKE PROTEASE FAMILY PROFILE DOMAIN-CONTAINING PROTEIN"/>
    <property type="match status" value="1"/>
</dbReference>
<comment type="caution">
    <text evidence="7">The sequence shown here is derived from an EMBL/GenBank/DDBJ whole genome shotgun (WGS) entry which is preliminary data.</text>
</comment>
<keyword evidence="4" id="KW-0788">Thiol protease</keyword>
<dbReference type="SUPFAM" id="SSF54001">
    <property type="entry name" value="Cysteine proteinases"/>
    <property type="match status" value="1"/>
</dbReference>
<dbReference type="Pfam" id="PF02902">
    <property type="entry name" value="Peptidase_C48"/>
    <property type="match status" value="1"/>
</dbReference>
<dbReference type="InterPro" id="IPR003653">
    <property type="entry name" value="Peptidase_C48_C"/>
</dbReference>
<organism evidence="7 8">
    <name type="scientific">Tanacetum coccineum</name>
    <dbReference type="NCBI Taxonomy" id="301880"/>
    <lineage>
        <taxon>Eukaryota</taxon>
        <taxon>Viridiplantae</taxon>
        <taxon>Streptophyta</taxon>
        <taxon>Embryophyta</taxon>
        <taxon>Tracheophyta</taxon>
        <taxon>Spermatophyta</taxon>
        <taxon>Magnoliopsida</taxon>
        <taxon>eudicotyledons</taxon>
        <taxon>Gunneridae</taxon>
        <taxon>Pentapetalae</taxon>
        <taxon>asterids</taxon>
        <taxon>campanulids</taxon>
        <taxon>Asterales</taxon>
        <taxon>Asteraceae</taxon>
        <taxon>Asteroideae</taxon>
        <taxon>Anthemideae</taxon>
        <taxon>Anthemidinae</taxon>
        <taxon>Tanacetum</taxon>
    </lineage>
</organism>
<evidence type="ECO:0000259" key="6">
    <source>
        <dbReference type="PROSITE" id="PS50600"/>
    </source>
</evidence>
<keyword evidence="8" id="KW-1185">Reference proteome</keyword>
<evidence type="ECO:0000256" key="3">
    <source>
        <dbReference type="ARBA" id="ARBA00022801"/>
    </source>
</evidence>
<protein>
    <submittedName>
        <fullName evidence="7">Phospholipase-like protein</fullName>
    </submittedName>
</protein>
<reference evidence="7" key="1">
    <citation type="journal article" date="2022" name="Int. J. Mol. Sci.">
        <title>Draft Genome of Tanacetum Coccineum: Genomic Comparison of Closely Related Tanacetum-Family Plants.</title>
        <authorList>
            <person name="Yamashiro T."/>
            <person name="Shiraishi A."/>
            <person name="Nakayama K."/>
            <person name="Satake H."/>
        </authorList>
    </citation>
    <scope>NUCLEOTIDE SEQUENCE</scope>
</reference>
<dbReference type="Gene3D" id="3.40.395.10">
    <property type="entry name" value="Adenoviral Proteinase, Chain A"/>
    <property type="match status" value="1"/>
</dbReference>
<evidence type="ECO:0000256" key="1">
    <source>
        <dbReference type="ARBA" id="ARBA00005234"/>
    </source>
</evidence>
<feature type="domain" description="Ubiquitin-like protease family profile" evidence="6">
    <location>
        <begin position="407"/>
        <end position="606"/>
    </location>
</feature>
<keyword evidence="5" id="KW-1133">Transmembrane helix</keyword>
<dbReference type="PROSITE" id="PS50600">
    <property type="entry name" value="ULP_PROTEASE"/>
    <property type="match status" value="1"/>
</dbReference>
<evidence type="ECO:0000256" key="5">
    <source>
        <dbReference type="SAM" id="Phobius"/>
    </source>
</evidence>
<dbReference type="PANTHER" id="PTHR12606">
    <property type="entry name" value="SENTRIN/SUMO-SPECIFIC PROTEASE"/>
    <property type="match status" value="1"/>
</dbReference>
<keyword evidence="5" id="KW-0812">Transmembrane</keyword>
<gene>
    <name evidence="7" type="ORF">Tco_1020276</name>
</gene>
<dbReference type="Proteomes" id="UP001151760">
    <property type="component" value="Unassembled WGS sequence"/>
</dbReference>
<dbReference type="EMBL" id="BQNB010017930">
    <property type="protein sequence ID" value="GJT68796.1"/>
    <property type="molecule type" value="Genomic_DNA"/>
</dbReference>
<feature type="transmembrane region" description="Helical" evidence="5">
    <location>
        <begin position="12"/>
        <end position="32"/>
    </location>
</feature>
<sequence length="625" mass="70803">MLLASGGGASVVVVGLWWCCGAAVVLLLWLLFGSGVVLLNMENYEDDPVVSYAHNIPDWWLRLIVDKKGTWEIYPWGTLVWAQLYDQLENANVVRAEKLYAAQNRPIPRAAKYTLSGFTWAFKGARPIDRLRPMPFEPRAEWSEKEMKPRKEAEESSISFIRDNHNQTMEIPEHYGLSDFDFSGLQQDGPKTLTKQSSSSFFDMAQRTPTYPKTFEEPISSRHPTSHHGTPKIATPMPLQGFAPWSSTNQARPSVIPATPHIVTPLSQQGFPLCSSTNQAGPSQNHDVGVVNRDEMPRGKRETFPSKYQLSPFTCMPTTTVAPKKRANNTRNKTRSDKVSAFNIEKAGIDLNSPVEDLVYMGSHDTDVYISLHNVDPNKVVRNQYVDCMTFLGSPKPVFLDCGIKGFVVEEQFWRDLVPYVCKGGNNTKNNYQRFAWLSEDHINFWMELMIRDRPPGARYTVAKTGTSAMIEKSNKFVIETDFHLMGMLDGSSRPYPSWDDVDIVYMPINSGGDHWVTGVLNLRWSTIHVIDSLNNPHRKKQLMDHISKWTNVLNVLLEKAGHFERTGRRPYNFELVYNDGLEFASPQQGNSSDCGVVTCWVIESLCMGRAPVLYNVDPKKNQRL</sequence>
<comment type="similarity">
    <text evidence="1">Belongs to the peptidase C48 family.</text>
</comment>